<comment type="caution">
    <text evidence="16">The sequence shown here is derived from an EMBL/GenBank/DDBJ whole genome shotgun (WGS) entry which is preliminary data.</text>
</comment>
<comment type="similarity">
    <text evidence="9">Belongs to the methyl-accepting chemotaxis (MCP) protein family.</text>
</comment>
<feature type="coiled-coil region" evidence="11">
    <location>
        <begin position="402"/>
        <end position="429"/>
    </location>
</feature>
<dbReference type="InterPro" id="IPR032255">
    <property type="entry name" value="HBM"/>
</dbReference>
<evidence type="ECO:0000256" key="2">
    <source>
        <dbReference type="ARBA" id="ARBA00022475"/>
    </source>
</evidence>
<keyword evidence="3" id="KW-0488">Methylation</keyword>
<dbReference type="FunFam" id="1.10.287.950:FF:000001">
    <property type="entry name" value="Methyl-accepting chemotaxis sensory transducer"/>
    <property type="match status" value="1"/>
</dbReference>
<dbReference type="EMBL" id="PUIN01000003">
    <property type="protein sequence ID" value="PQP05385.1"/>
    <property type="molecule type" value="Genomic_DNA"/>
</dbReference>
<dbReference type="Pfam" id="PF00015">
    <property type="entry name" value="MCPsignal"/>
    <property type="match status" value="1"/>
</dbReference>
<evidence type="ECO:0000256" key="4">
    <source>
        <dbReference type="ARBA" id="ARBA00022500"/>
    </source>
</evidence>
<dbReference type="PRINTS" id="PR00260">
    <property type="entry name" value="CHEMTRNSDUCR"/>
</dbReference>
<keyword evidence="5 12" id="KW-0812">Transmembrane</keyword>
<reference evidence="16 17" key="1">
    <citation type="submission" date="2018-02" db="EMBL/GenBank/DDBJ databases">
        <title>Draft genome sequencing of Pseudomonas frederiksbergensis 11-D3.</title>
        <authorList>
            <person name="Zheng B.-X."/>
        </authorList>
    </citation>
    <scope>NUCLEOTIDE SEQUENCE [LARGE SCALE GENOMIC DNA]</scope>
    <source>
        <strain evidence="16 17">11-D3</strain>
    </source>
</reference>
<dbReference type="Gene3D" id="1.20.1440.210">
    <property type="match status" value="2"/>
</dbReference>
<evidence type="ECO:0000256" key="7">
    <source>
        <dbReference type="ARBA" id="ARBA00023136"/>
    </source>
</evidence>
<keyword evidence="11" id="KW-0175">Coiled coil</keyword>
<evidence type="ECO:0000256" key="1">
    <source>
        <dbReference type="ARBA" id="ARBA00004651"/>
    </source>
</evidence>
<gene>
    <name evidence="16" type="ORF">C5612_06845</name>
</gene>
<dbReference type="SMART" id="SM00283">
    <property type="entry name" value="MA"/>
    <property type="match status" value="1"/>
</dbReference>
<evidence type="ECO:0000256" key="5">
    <source>
        <dbReference type="ARBA" id="ARBA00022692"/>
    </source>
</evidence>
<evidence type="ECO:0000256" key="6">
    <source>
        <dbReference type="ARBA" id="ARBA00022989"/>
    </source>
</evidence>
<dbReference type="PANTHER" id="PTHR32089">
    <property type="entry name" value="METHYL-ACCEPTING CHEMOTAXIS PROTEIN MCPB"/>
    <property type="match status" value="1"/>
</dbReference>
<dbReference type="AlphaFoldDB" id="A0A2S8HSL6"/>
<proteinExistence type="inferred from homology"/>
<dbReference type="PROSITE" id="PS50885">
    <property type="entry name" value="HAMP"/>
    <property type="match status" value="1"/>
</dbReference>
<dbReference type="PROSITE" id="PS51753">
    <property type="entry name" value="HBM"/>
    <property type="match status" value="1"/>
</dbReference>
<evidence type="ECO:0000259" key="14">
    <source>
        <dbReference type="PROSITE" id="PS50885"/>
    </source>
</evidence>
<evidence type="ECO:0000256" key="8">
    <source>
        <dbReference type="ARBA" id="ARBA00023224"/>
    </source>
</evidence>
<dbReference type="CDD" id="cd11386">
    <property type="entry name" value="MCP_signal"/>
    <property type="match status" value="1"/>
</dbReference>
<evidence type="ECO:0000256" key="9">
    <source>
        <dbReference type="ARBA" id="ARBA00029447"/>
    </source>
</evidence>
<dbReference type="GO" id="GO:0006935">
    <property type="term" value="P:chemotaxis"/>
    <property type="evidence" value="ECO:0007669"/>
    <property type="project" value="UniProtKB-KW"/>
</dbReference>
<dbReference type="GO" id="GO:0007165">
    <property type="term" value="P:signal transduction"/>
    <property type="evidence" value="ECO:0007669"/>
    <property type="project" value="UniProtKB-KW"/>
</dbReference>
<evidence type="ECO:0000256" key="12">
    <source>
        <dbReference type="SAM" id="Phobius"/>
    </source>
</evidence>
<evidence type="ECO:0000256" key="3">
    <source>
        <dbReference type="ARBA" id="ARBA00022481"/>
    </source>
</evidence>
<dbReference type="CDD" id="cd06225">
    <property type="entry name" value="HAMP"/>
    <property type="match status" value="1"/>
</dbReference>
<keyword evidence="4" id="KW-0145">Chemotaxis</keyword>
<feature type="domain" description="Methyl-accepting transducer" evidence="13">
    <location>
        <begin position="366"/>
        <end position="602"/>
    </location>
</feature>
<dbReference type="SUPFAM" id="SSF58104">
    <property type="entry name" value="Methyl-accepting chemotaxis protein (MCP) signaling domain"/>
    <property type="match status" value="1"/>
</dbReference>
<dbReference type="PANTHER" id="PTHR32089:SF120">
    <property type="entry name" value="METHYL-ACCEPTING CHEMOTAXIS PROTEIN TLPQ"/>
    <property type="match status" value="1"/>
</dbReference>
<keyword evidence="8 10" id="KW-0807">Transducer</keyword>
<dbReference type="PROSITE" id="PS50111">
    <property type="entry name" value="CHEMOTAXIS_TRANSDUC_2"/>
    <property type="match status" value="1"/>
</dbReference>
<accession>A0A2S8HSL6</accession>
<keyword evidence="7 12" id="KW-0472">Membrane</keyword>
<evidence type="ECO:0000259" key="13">
    <source>
        <dbReference type="PROSITE" id="PS50111"/>
    </source>
</evidence>
<keyword evidence="6 12" id="KW-1133">Transmembrane helix</keyword>
<protein>
    <submittedName>
        <fullName evidence="16">Methyl-accepting chemotaxis protein</fullName>
    </submittedName>
</protein>
<sequence length="638" mass="68219">MYRWLAEKLGNVSVNRKLGVGFGLVLLLTLLITFTGWTGLSGVISRGDTLGFISSLNELTKDLRLARLDYDMRRGEQGPGAVNELIGKLDAGLKTARTLIEQPDNVALIDQQVAAVSEYKRAFADLTQTTTAREDARSKLGATADNAVARVAEVEKSLLQGDSVAQFNSVIELSKLIQQARFQVRGYTYSGKPEAEQPALDAIDNALKNLESLPSKLPEQHIANLQQATDSLKAYRAAVSQFRDSQVASAAAFKRMSAQGDILFDVSKKLTTSQTAVRDADTAHAKNLLLMATILASAFGLFAAWAITRQIVIPLSQTLKVAERVAAGDLSHNLISERQDELGQLQRAMQSMTLGLRELIGGISDGVTQIASAAEELSAVTEQTSAGVNSQKVETDQVATAMHEMTATVQEVARNAEEASEAAVAADQQAREGDRVVGEAIAQIERLALEVGNSTAAMGDLKRESDKIGSVLDVIKSVAQQTNLLALNAAIEAARAGEAGRGFAVVADEVRSLAQRTQKSTEEIEELIVGLQTGTQQVATIMDNSRSLTDSSVELTRRAGSSLESITRTVSAIQSMNQQIAAAAEQQSAVAEEINRSVLNVRDVSEQTSAASEETAASSVELARLGTHLQMLVGRFKV</sequence>
<evidence type="ECO:0000313" key="17">
    <source>
        <dbReference type="Proteomes" id="UP000239687"/>
    </source>
</evidence>
<dbReference type="Gene3D" id="1.10.287.950">
    <property type="entry name" value="Methyl-accepting chemotaxis protein"/>
    <property type="match status" value="1"/>
</dbReference>
<evidence type="ECO:0000256" key="10">
    <source>
        <dbReference type="PROSITE-ProRule" id="PRU00284"/>
    </source>
</evidence>
<evidence type="ECO:0000259" key="15">
    <source>
        <dbReference type="PROSITE" id="PS51753"/>
    </source>
</evidence>
<evidence type="ECO:0000256" key="11">
    <source>
        <dbReference type="SAM" id="Coils"/>
    </source>
</evidence>
<dbReference type="SMART" id="SM00304">
    <property type="entry name" value="HAMP"/>
    <property type="match status" value="2"/>
</dbReference>
<keyword evidence="2" id="KW-1003">Cell membrane</keyword>
<dbReference type="SMART" id="SM01358">
    <property type="entry name" value="HBM"/>
    <property type="match status" value="1"/>
</dbReference>
<feature type="domain" description="HAMP" evidence="14">
    <location>
        <begin position="309"/>
        <end position="361"/>
    </location>
</feature>
<dbReference type="InterPro" id="IPR004090">
    <property type="entry name" value="Chemotax_Me-accpt_rcpt"/>
</dbReference>
<dbReference type="Proteomes" id="UP000239687">
    <property type="component" value="Unassembled WGS sequence"/>
</dbReference>
<name>A0A2S8HSL6_9PSED</name>
<dbReference type="InterPro" id="IPR003660">
    <property type="entry name" value="HAMP_dom"/>
</dbReference>
<dbReference type="Pfam" id="PF16591">
    <property type="entry name" value="HBM"/>
    <property type="match status" value="1"/>
</dbReference>
<dbReference type="GO" id="GO:0004888">
    <property type="term" value="F:transmembrane signaling receptor activity"/>
    <property type="evidence" value="ECO:0007669"/>
    <property type="project" value="InterPro"/>
</dbReference>
<comment type="subcellular location">
    <subcellularLocation>
        <location evidence="1">Cell membrane</location>
        <topology evidence="1">Multi-pass membrane protein</topology>
    </subcellularLocation>
</comment>
<dbReference type="Pfam" id="PF00672">
    <property type="entry name" value="HAMP"/>
    <property type="match status" value="1"/>
</dbReference>
<evidence type="ECO:0000313" key="16">
    <source>
        <dbReference type="EMBL" id="PQP05385.1"/>
    </source>
</evidence>
<feature type="transmembrane region" description="Helical" evidence="12">
    <location>
        <begin position="20"/>
        <end position="40"/>
    </location>
</feature>
<organism evidence="16 17">
    <name type="scientific">Pseudomonas frederiksbergensis</name>
    <dbReference type="NCBI Taxonomy" id="104087"/>
    <lineage>
        <taxon>Bacteria</taxon>
        <taxon>Pseudomonadati</taxon>
        <taxon>Pseudomonadota</taxon>
        <taxon>Gammaproteobacteria</taxon>
        <taxon>Pseudomonadales</taxon>
        <taxon>Pseudomonadaceae</taxon>
        <taxon>Pseudomonas</taxon>
    </lineage>
</organism>
<feature type="domain" description="HBM" evidence="15">
    <location>
        <begin position="45"/>
        <end position="282"/>
    </location>
</feature>
<dbReference type="GO" id="GO:0005886">
    <property type="term" value="C:plasma membrane"/>
    <property type="evidence" value="ECO:0007669"/>
    <property type="project" value="UniProtKB-SubCell"/>
</dbReference>
<dbReference type="InterPro" id="IPR004089">
    <property type="entry name" value="MCPsignal_dom"/>
</dbReference>